<dbReference type="Gene3D" id="3.40.630.30">
    <property type="match status" value="1"/>
</dbReference>
<dbReference type="InterPro" id="IPR000182">
    <property type="entry name" value="GNAT_dom"/>
</dbReference>
<dbReference type="RefSeq" id="WP_345133297.1">
    <property type="nucleotide sequence ID" value="NZ_BAABAT010000023.1"/>
</dbReference>
<dbReference type="Pfam" id="PF13523">
    <property type="entry name" value="Acetyltransf_8"/>
    <property type="match status" value="1"/>
</dbReference>
<feature type="region of interest" description="Disordered" evidence="2">
    <location>
        <begin position="163"/>
        <end position="185"/>
    </location>
</feature>
<gene>
    <name evidence="4" type="ORF">GCM10022255_068580</name>
</gene>
<evidence type="ECO:0000256" key="2">
    <source>
        <dbReference type="SAM" id="MobiDB-lite"/>
    </source>
</evidence>
<accession>A0ABP8DHS2</accession>
<dbReference type="SUPFAM" id="SSF55729">
    <property type="entry name" value="Acyl-CoA N-acyltransferases (Nat)"/>
    <property type="match status" value="1"/>
</dbReference>
<organism evidence="4 5">
    <name type="scientific">Dactylosporangium darangshiense</name>
    <dbReference type="NCBI Taxonomy" id="579108"/>
    <lineage>
        <taxon>Bacteria</taxon>
        <taxon>Bacillati</taxon>
        <taxon>Actinomycetota</taxon>
        <taxon>Actinomycetes</taxon>
        <taxon>Micromonosporales</taxon>
        <taxon>Micromonosporaceae</taxon>
        <taxon>Dactylosporangium</taxon>
    </lineage>
</organism>
<dbReference type="PANTHER" id="PTHR31438:SF1">
    <property type="entry name" value="LYSINE N-ACYLTRANSFERASE C17G9.06C-RELATED"/>
    <property type="match status" value="1"/>
</dbReference>
<evidence type="ECO:0000313" key="4">
    <source>
        <dbReference type="EMBL" id="GAA4256293.1"/>
    </source>
</evidence>
<evidence type="ECO:0000313" key="5">
    <source>
        <dbReference type="Proteomes" id="UP001500620"/>
    </source>
</evidence>
<keyword evidence="1" id="KW-0046">Antibiotic resistance</keyword>
<feature type="domain" description="N-acetyltransferase" evidence="3">
    <location>
        <begin position="16"/>
        <end position="184"/>
    </location>
</feature>
<name>A0ABP8DHS2_9ACTN</name>
<comment type="caution">
    <text evidence="4">The sequence shown here is derived from an EMBL/GenBank/DDBJ whole genome shotgun (WGS) entry which is preliminary data.</text>
</comment>
<keyword evidence="5" id="KW-1185">Reference proteome</keyword>
<sequence length="185" mass="20373">MHPTEVRHQPDPSDAITIRPLTRRDFPLLQTWLNAAHVRRWWGITSAQIEAKYGPCIDATAPTQVCIIEIHHRPIGIIQSYRHADHPHWDNAIRIPAAAGIDYLIGEASYIGLGIGSAAIAIFTPRVFADYPDIDVIVAAPQADNVASRRALEKAGFTLVDERKLDSDDPSDAGPSAIYALNRPD</sequence>
<protein>
    <submittedName>
        <fullName evidence="4">GNAT family N-acetyltransferase</fullName>
    </submittedName>
</protein>
<dbReference type="InterPro" id="IPR016181">
    <property type="entry name" value="Acyl_CoA_acyltransferase"/>
</dbReference>
<dbReference type="Proteomes" id="UP001500620">
    <property type="component" value="Unassembled WGS sequence"/>
</dbReference>
<dbReference type="PANTHER" id="PTHR31438">
    <property type="entry name" value="LYSINE N-ACYLTRANSFERASE C17G9.06C-RELATED"/>
    <property type="match status" value="1"/>
</dbReference>
<evidence type="ECO:0000259" key="3">
    <source>
        <dbReference type="PROSITE" id="PS51186"/>
    </source>
</evidence>
<proteinExistence type="predicted"/>
<dbReference type="EMBL" id="BAABAT010000023">
    <property type="protein sequence ID" value="GAA4256293.1"/>
    <property type="molecule type" value="Genomic_DNA"/>
</dbReference>
<evidence type="ECO:0000256" key="1">
    <source>
        <dbReference type="ARBA" id="ARBA00023251"/>
    </source>
</evidence>
<dbReference type="PROSITE" id="PS51186">
    <property type="entry name" value="GNAT"/>
    <property type="match status" value="1"/>
</dbReference>
<reference evidence="5" key="1">
    <citation type="journal article" date="2019" name="Int. J. Syst. Evol. Microbiol.">
        <title>The Global Catalogue of Microorganisms (GCM) 10K type strain sequencing project: providing services to taxonomists for standard genome sequencing and annotation.</title>
        <authorList>
            <consortium name="The Broad Institute Genomics Platform"/>
            <consortium name="The Broad Institute Genome Sequencing Center for Infectious Disease"/>
            <person name="Wu L."/>
            <person name="Ma J."/>
        </authorList>
    </citation>
    <scope>NUCLEOTIDE SEQUENCE [LARGE SCALE GENOMIC DNA]</scope>
    <source>
        <strain evidence="5">JCM 17441</strain>
    </source>
</reference>